<evidence type="ECO:0000313" key="2">
    <source>
        <dbReference type="EMBL" id="CDI54549.1"/>
    </source>
</evidence>
<feature type="non-terminal residue" evidence="2">
    <location>
        <position position="1"/>
    </location>
</feature>
<sequence length="444" mass="47556">MAYLLSKFLPLAGDPFPPTHKAGSEFEGFFIRLESHSGRSQACSQAPTTSSKNDIKAESVARSSPSRIPRLSKAPVAESASFNSSHSRHRRHRSSSSTSSSSSFDAAGTSSPTPTSKRSSVPRLSSSALTSSHSTSMLTNIDPVFASPESLIPNPPSTWKSHNELRSTLPTSAPGDLILVVCELQSAPIDERICIYLRWIVHGEEPNLYQSLHSDSPPGLSNGNGRAERLPNNSTQNSGKGKGKQTESFEIIKYIPSWQLKVGAKVDSGSVQPFRIDLPSETGGNLGFMQVFSDGNVSVDLTLLNPGRSRSQHNAPAMFSVEHVSYSPCSSALSNESEELKNVVAAGKGLVHIEKNWGQAFPSGWMWCHGASPLPDPSLPKCSPNQPSLRLSLAGGSILGLTAFLVGIHIKQTQVEGQGKEWDWNFSPPTALGPQFSLGTSKGN</sequence>
<proteinExistence type="predicted"/>
<name>A0A077RBA6_9BASI</name>
<feature type="non-terminal residue" evidence="2">
    <location>
        <position position="444"/>
    </location>
</feature>
<accession>A0A077RBA6</accession>
<dbReference type="EMBL" id="HG529616">
    <property type="protein sequence ID" value="CDI54549.1"/>
    <property type="molecule type" value="Genomic_DNA"/>
</dbReference>
<dbReference type="AlphaFoldDB" id="A0A077RBA6"/>
<feature type="compositionally biased region" description="Low complexity" evidence="1">
    <location>
        <begin position="95"/>
        <end position="133"/>
    </location>
</feature>
<feature type="compositionally biased region" description="Polar residues" evidence="1">
    <location>
        <begin position="38"/>
        <end position="52"/>
    </location>
</feature>
<feature type="compositionally biased region" description="Polar residues" evidence="1">
    <location>
        <begin position="211"/>
        <end position="224"/>
    </location>
</feature>
<feature type="region of interest" description="Disordered" evidence="1">
    <location>
        <begin position="37"/>
        <end position="133"/>
    </location>
</feature>
<organism evidence="2">
    <name type="scientific">Melanopsichium pennsylvanicum 4</name>
    <dbReference type="NCBI Taxonomy" id="1398559"/>
    <lineage>
        <taxon>Eukaryota</taxon>
        <taxon>Fungi</taxon>
        <taxon>Dikarya</taxon>
        <taxon>Basidiomycota</taxon>
        <taxon>Ustilaginomycotina</taxon>
        <taxon>Ustilaginomycetes</taxon>
        <taxon>Ustilaginales</taxon>
        <taxon>Ustilaginaceae</taxon>
        <taxon>Melanopsichium</taxon>
    </lineage>
</organism>
<feature type="region of interest" description="Disordered" evidence="1">
    <location>
        <begin position="211"/>
        <end position="245"/>
    </location>
</feature>
<evidence type="ECO:0000256" key="1">
    <source>
        <dbReference type="SAM" id="MobiDB-lite"/>
    </source>
</evidence>
<protein>
    <submittedName>
        <fullName evidence="2">Uncharacterized protein</fullName>
    </submittedName>
</protein>
<reference evidence="2" key="1">
    <citation type="journal article" date="2014" name="Genome Biol. Evol.">
        <title>Gene Loss Rather Than Gene Gain Is Associated with a Host Jump from Monocots to Dicots in the Smut Fungus Melanopsichium pennsylvanicum.</title>
        <authorList>
            <person name="Sharma R."/>
            <person name="Mishra B."/>
            <person name="Runge F."/>
            <person name="Thines M."/>
        </authorList>
    </citation>
    <scope>NUCLEOTIDE SEQUENCE</scope>
    <source>
        <strain evidence="2">4</strain>
    </source>
</reference>